<evidence type="ECO:0000256" key="2">
    <source>
        <dbReference type="SAM" id="MobiDB-lite"/>
    </source>
</evidence>
<evidence type="ECO:0000313" key="3">
    <source>
        <dbReference type="EMBL" id="DAF44192.1"/>
    </source>
</evidence>
<feature type="region of interest" description="Disordered" evidence="2">
    <location>
        <begin position="955"/>
        <end position="974"/>
    </location>
</feature>
<sequence>MVYDKSYYDMLNLIESKLETIKNLNSELNLNNLNSSISNVREEIEKIDSKFNSLVDYFNSRLNLNLNSEDVDTAIRKIKELKETEEKQLKASLAIQNAHNNKNIKEEIAYRKIYNDEMRKAFDLRNELNQIGISDTFLNDDKLMNRLTNSLDIVDNKLNDIRHNIVDIGKSTKKLNEENKEWKKNIDNIKKGYQQFASNLKKSFNIIKDSTEFWRKQDEQITKMVATFGLTNDELKKYRDASYKAGVELAFQYGKTQEDMVKLQQGYAEATGKNIVLTKDNYEAQFQLQQLMGDENSLAFTSGIEQFGVGINDARDRLYEIYKLNKTTGVSWSKTSKELNNNLKLAQKYNFKGGLDNMMKMTVWANKMKINMQTIGSIADKISNPEGAIETAAKLQVLGGAFATMANPLQMLYESLDDVGGLAQRVEKMFDGIGRFDRDLGEVRIAGPDRLRVKAAAEAMGMSYEEAMNIVNNKAKRGAVEQDVKFNPEITKDNRDFLATLAQWNNDKKQFEVRTYDEKNRQYINRNINELSNEEIEKLRQEPDDDIRKLVENTFSINANIDKLVNGAKMALAATQEDKYGDTLRNQLKNGNDMLSQMKHLGETLDSFYQAALIYYGAKGLGGAWKTGKGLFNMGKMVRNGRFPNTFGGNMTNNMIGKWSNLSKAGKIARVGGVGGGLLAGGISGGMKAYDTYKSVEAMENDRLLAIKNGELLEGSAQDKKILKDIKKAKNTGYGGAIGKGVGTGLGAWGGMAAGAAIGSAFGGVGAIPGALIGLIMGGLGAWAGGELGDKVGTFAGDTVSVDDGIANKKTVVKANKDDTALFAKDNGPFDKLFGNIIPKIDNNMKVSNEVYYNKKFNNENVNIPKVGDVKNEIIEPKPIGEDVSKIKEVNIKDSVRPKDVKIPDINIKPIDININGTLKLDMGTSGQIDIMKELKNNPSFMRELSRMLVEQMSNSLNGGKPKLDQNRFARFQS</sequence>
<reference evidence="3" key="1">
    <citation type="journal article" date="2021" name="Proc. Natl. Acad. Sci. U.S.A.">
        <title>A Catalog of Tens of Thousands of Viruses from Human Metagenomes Reveals Hidden Associations with Chronic Diseases.</title>
        <authorList>
            <person name="Tisza M.J."/>
            <person name="Buck C.B."/>
        </authorList>
    </citation>
    <scope>NUCLEOTIDE SEQUENCE</scope>
    <source>
        <strain evidence="3">CtNQV2</strain>
    </source>
</reference>
<protein>
    <recommendedName>
        <fullName evidence="4">Tail tape measure protein</fullName>
    </recommendedName>
</protein>
<feature type="coiled-coil region" evidence="1">
    <location>
        <begin position="144"/>
        <end position="192"/>
    </location>
</feature>
<feature type="coiled-coil region" evidence="1">
    <location>
        <begin position="11"/>
        <end position="50"/>
    </location>
</feature>
<name>A0A8S5RZU3_9CAUD</name>
<organism evidence="3">
    <name type="scientific">Myoviridae sp. ctNQV2</name>
    <dbReference type="NCBI Taxonomy" id="2827683"/>
    <lineage>
        <taxon>Viruses</taxon>
        <taxon>Duplodnaviria</taxon>
        <taxon>Heunggongvirae</taxon>
        <taxon>Uroviricota</taxon>
        <taxon>Caudoviricetes</taxon>
    </lineage>
</organism>
<evidence type="ECO:0008006" key="4">
    <source>
        <dbReference type="Google" id="ProtNLM"/>
    </source>
</evidence>
<accession>A0A8S5RZU3</accession>
<evidence type="ECO:0000256" key="1">
    <source>
        <dbReference type="SAM" id="Coils"/>
    </source>
</evidence>
<keyword evidence="1" id="KW-0175">Coiled coil</keyword>
<dbReference type="EMBL" id="BK032510">
    <property type="protein sequence ID" value="DAF44192.1"/>
    <property type="molecule type" value="Genomic_DNA"/>
</dbReference>
<proteinExistence type="predicted"/>